<proteinExistence type="predicted"/>
<dbReference type="RefSeq" id="WP_126563040.1">
    <property type="nucleotide sequence ID" value="NZ_RYDJ01000026.1"/>
</dbReference>
<dbReference type="EMBL" id="RYDJ01000026">
    <property type="protein sequence ID" value="RTZ01450.1"/>
    <property type="molecule type" value="Genomic_DNA"/>
</dbReference>
<reference evidence="1 2" key="1">
    <citation type="submission" date="2018-12" db="EMBL/GenBank/DDBJ databases">
        <title>Flavobacterium sp. nov., isolated from glacier ice.</title>
        <authorList>
            <person name="Liu Q."/>
            <person name="Xin Y.-H."/>
        </authorList>
    </citation>
    <scope>NUCLEOTIDE SEQUENCE [LARGE SCALE GENOMIC DNA]</scope>
    <source>
        <strain evidence="1 2">RB1N8</strain>
    </source>
</reference>
<accession>A0A3S0UWQ5</accession>
<keyword evidence="2" id="KW-1185">Reference proteome</keyword>
<name>A0A3S0UWQ5_9FLAO</name>
<dbReference type="Proteomes" id="UP000280825">
    <property type="component" value="Unassembled WGS sequence"/>
</dbReference>
<sequence length="120" mass="14069">MQFLFAYPDPVKKAKYTQDLNSYLQKNSHNISAREYANDYMETADKEKYGRYLKEKDFRMSEFPKDLDYIEAKIKTITMVFTNDISIVGKKGTFEKNVKLENQQDGTTKAEIISTVKMVR</sequence>
<comment type="caution">
    <text evidence="1">The sequence shown here is derived from an EMBL/GenBank/DDBJ whole genome shotgun (WGS) entry which is preliminary data.</text>
</comment>
<organism evidence="1 2">
    <name type="scientific">Flavobacterium bomense</name>
    <dbReference type="NCBI Taxonomy" id="2497483"/>
    <lineage>
        <taxon>Bacteria</taxon>
        <taxon>Pseudomonadati</taxon>
        <taxon>Bacteroidota</taxon>
        <taxon>Flavobacteriia</taxon>
        <taxon>Flavobacteriales</taxon>
        <taxon>Flavobacteriaceae</taxon>
        <taxon>Flavobacterium</taxon>
    </lineage>
</organism>
<gene>
    <name evidence="1" type="ORF">EKL98_15020</name>
</gene>
<dbReference type="AlphaFoldDB" id="A0A3S0UWQ5"/>
<protein>
    <submittedName>
        <fullName evidence="1">Uncharacterized protein</fullName>
    </submittedName>
</protein>
<evidence type="ECO:0000313" key="2">
    <source>
        <dbReference type="Proteomes" id="UP000280825"/>
    </source>
</evidence>
<evidence type="ECO:0000313" key="1">
    <source>
        <dbReference type="EMBL" id="RTZ01450.1"/>
    </source>
</evidence>